<dbReference type="GO" id="GO:0046872">
    <property type="term" value="F:metal ion binding"/>
    <property type="evidence" value="ECO:0007669"/>
    <property type="project" value="UniProtKB-KW"/>
</dbReference>
<keyword evidence="3" id="KW-0732">Signal</keyword>
<dbReference type="EMBL" id="CAADRA010006771">
    <property type="protein sequence ID" value="VFT96886.1"/>
    <property type="molecule type" value="Genomic_DNA"/>
</dbReference>
<feature type="signal peptide" evidence="3">
    <location>
        <begin position="1"/>
        <end position="19"/>
    </location>
</feature>
<reference evidence="6 7" key="1">
    <citation type="submission" date="2019-03" db="EMBL/GenBank/DDBJ databases">
        <authorList>
            <person name="Gaulin E."/>
            <person name="Dumas B."/>
        </authorList>
    </citation>
    <scope>NUCLEOTIDE SEQUENCE [LARGE SCALE GENOMIC DNA]</scope>
    <source>
        <strain evidence="6">CBS 568.67</strain>
    </source>
</reference>
<protein>
    <submittedName>
        <fullName evidence="6">Aste57867_20192 protein</fullName>
    </submittedName>
</protein>
<dbReference type="Gene3D" id="1.10.1280.10">
    <property type="entry name" value="Di-copper center containing domain from catechol oxidase"/>
    <property type="match status" value="1"/>
</dbReference>
<keyword evidence="1" id="KW-0479">Metal-binding</keyword>
<evidence type="ECO:0000313" key="6">
    <source>
        <dbReference type="EMBL" id="VFT96886.1"/>
    </source>
</evidence>
<gene>
    <name evidence="6" type="primary">Aste57867_20192</name>
    <name evidence="5" type="ORF">As57867_020126</name>
    <name evidence="6" type="ORF">ASTE57867_20192</name>
</gene>
<dbReference type="AlphaFoldDB" id="A0A485LJ45"/>
<dbReference type="OrthoDB" id="6132182at2759"/>
<dbReference type="SUPFAM" id="SSF48056">
    <property type="entry name" value="Di-copper centre-containing domain"/>
    <property type="match status" value="1"/>
</dbReference>
<dbReference type="PROSITE" id="PS00497">
    <property type="entry name" value="TYROSINASE_1"/>
    <property type="match status" value="1"/>
</dbReference>
<dbReference type="PANTHER" id="PTHR11474:SF126">
    <property type="entry name" value="TYROSINASE-LIKE PROTEIN TYR-1-RELATED"/>
    <property type="match status" value="1"/>
</dbReference>
<dbReference type="InterPro" id="IPR050316">
    <property type="entry name" value="Tyrosinase/Hemocyanin"/>
</dbReference>
<keyword evidence="7" id="KW-1185">Reference proteome</keyword>
<sequence>MVSLSSMVLSALWLVGATAAATSSPTSAVQTPTPPTPCPPRQRRSWYALSPQDKDMFFSALELAMDRGTYQKFVLIHTEMMNFREAHGTCAFLFWHRVFLLGFENMLRDLGPRFRCLTLPYWDYVQDYSAMKTLQNCSTLETCSSIITEWGGSTTGKKTTKSIFGYDYTALKCVTARPLNHLCEVAGASDADCDHCVPRGDWWQLDMPFEISFESIKGQVFSSTNIRNMSAELESSPHNFLHAVLTGPMVDPGVSPIEPFFFLLHTSIDMLHTVFYHCKVEPLNLTDGQKKTHPSAFQGCTNDNEQTIGPLSSVMMHIDGDPVIDVVNDPLVGKYFRGLPTKYYKLPDSRNLGNVSYSYEYRGLLGTLYGKCEGAPVPDTTLPPADERLTIDHVVVPVEKQENLHTLAFEDEVMDVASTQGLTRDQVQHEIRKMGLLYHEHCLPGKSQDYSDEFKRKWHVQGKPKSLELLEAIASGADPMLIPSWAELNFKYFGCRGDEDGE</sequence>
<dbReference type="Proteomes" id="UP000332933">
    <property type="component" value="Unassembled WGS sequence"/>
</dbReference>
<organism evidence="6 7">
    <name type="scientific">Aphanomyces stellatus</name>
    <dbReference type="NCBI Taxonomy" id="120398"/>
    <lineage>
        <taxon>Eukaryota</taxon>
        <taxon>Sar</taxon>
        <taxon>Stramenopiles</taxon>
        <taxon>Oomycota</taxon>
        <taxon>Saprolegniomycetes</taxon>
        <taxon>Saprolegniales</taxon>
        <taxon>Verrucalvaceae</taxon>
        <taxon>Aphanomyces</taxon>
    </lineage>
</organism>
<evidence type="ECO:0000313" key="7">
    <source>
        <dbReference type="Proteomes" id="UP000332933"/>
    </source>
</evidence>
<dbReference type="PANTHER" id="PTHR11474">
    <property type="entry name" value="TYROSINASE FAMILY MEMBER"/>
    <property type="match status" value="1"/>
</dbReference>
<dbReference type="EMBL" id="VJMH01006748">
    <property type="protein sequence ID" value="KAF0688187.1"/>
    <property type="molecule type" value="Genomic_DNA"/>
</dbReference>
<dbReference type="GO" id="GO:0016491">
    <property type="term" value="F:oxidoreductase activity"/>
    <property type="evidence" value="ECO:0007669"/>
    <property type="project" value="InterPro"/>
</dbReference>
<evidence type="ECO:0000256" key="1">
    <source>
        <dbReference type="ARBA" id="ARBA00022723"/>
    </source>
</evidence>
<reference evidence="5" key="2">
    <citation type="submission" date="2019-06" db="EMBL/GenBank/DDBJ databases">
        <title>Genomics analysis of Aphanomyces spp. identifies a new class of oomycete effector associated with host adaptation.</title>
        <authorList>
            <person name="Gaulin E."/>
        </authorList>
    </citation>
    <scope>NUCLEOTIDE SEQUENCE</scope>
    <source>
        <strain evidence="5">CBS 578.67</strain>
    </source>
</reference>
<feature type="chain" id="PRO_5033437628" evidence="3">
    <location>
        <begin position="20"/>
        <end position="502"/>
    </location>
</feature>
<dbReference type="PRINTS" id="PR00092">
    <property type="entry name" value="TYROSINASE"/>
</dbReference>
<evidence type="ECO:0000259" key="4">
    <source>
        <dbReference type="PROSITE" id="PS00497"/>
    </source>
</evidence>
<evidence type="ECO:0000313" key="5">
    <source>
        <dbReference type="EMBL" id="KAF0688187.1"/>
    </source>
</evidence>
<dbReference type="InterPro" id="IPR002227">
    <property type="entry name" value="Tyrosinase_Cu-bd"/>
</dbReference>
<evidence type="ECO:0000256" key="2">
    <source>
        <dbReference type="ARBA" id="ARBA00023008"/>
    </source>
</evidence>
<accession>A0A485LJ45</accession>
<keyword evidence="2" id="KW-0186">Copper</keyword>
<dbReference type="InterPro" id="IPR008922">
    <property type="entry name" value="Di-copper_centre_dom_sf"/>
</dbReference>
<name>A0A485LJ45_9STRA</name>
<evidence type="ECO:0000256" key="3">
    <source>
        <dbReference type="SAM" id="SignalP"/>
    </source>
</evidence>
<dbReference type="Pfam" id="PF00264">
    <property type="entry name" value="Tyrosinase"/>
    <property type="match status" value="1"/>
</dbReference>
<proteinExistence type="predicted"/>
<feature type="domain" description="Tyrosinase copper-binding" evidence="4">
    <location>
        <begin position="87"/>
        <end position="104"/>
    </location>
</feature>